<keyword evidence="3" id="KW-0813">Transport</keyword>
<dbReference type="InterPro" id="IPR001433">
    <property type="entry name" value="OxRdtase_FAD/NAD-bd"/>
</dbReference>
<keyword evidence="8 12" id="KW-0472">Membrane</keyword>
<organism evidence="14 15">
    <name type="scientific">Orbilia brochopaga</name>
    <dbReference type="NCBI Taxonomy" id="3140254"/>
    <lineage>
        <taxon>Eukaryota</taxon>
        <taxon>Fungi</taxon>
        <taxon>Dikarya</taxon>
        <taxon>Ascomycota</taxon>
        <taxon>Pezizomycotina</taxon>
        <taxon>Orbiliomycetes</taxon>
        <taxon>Orbiliales</taxon>
        <taxon>Orbiliaceae</taxon>
        <taxon>Orbilia</taxon>
    </lineage>
</organism>
<dbReference type="Pfam" id="PF00175">
    <property type="entry name" value="NAD_binding_1"/>
    <property type="match status" value="1"/>
</dbReference>
<comment type="caution">
    <text evidence="14">The sequence shown here is derived from an EMBL/GenBank/DDBJ whole genome shotgun (WGS) entry which is preliminary data.</text>
</comment>
<comment type="catalytic activity">
    <reaction evidence="10">
        <text>2 a Fe(II)-siderophore + NADP(+) + H(+) = 2 a Fe(III)-siderophore + NADPH</text>
        <dbReference type="Rhea" id="RHEA:28795"/>
        <dbReference type="Rhea" id="RHEA-COMP:11342"/>
        <dbReference type="Rhea" id="RHEA-COMP:11344"/>
        <dbReference type="ChEBI" id="CHEBI:15378"/>
        <dbReference type="ChEBI" id="CHEBI:29033"/>
        <dbReference type="ChEBI" id="CHEBI:29034"/>
        <dbReference type="ChEBI" id="CHEBI:57783"/>
        <dbReference type="ChEBI" id="CHEBI:58349"/>
        <dbReference type="EC" id="1.16.1.9"/>
    </reaction>
</comment>
<dbReference type="GO" id="GO:0015677">
    <property type="term" value="P:copper ion import"/>
    <property type="evidence" value="ECO:0007669"/>
    <property type="project" value="TreeGrafter"/>
</dbReference>
<dbReference type="SFLD" id="SFLDS00052">
    <property type="entry name" value="Ferric_Reductase_Domain"/>
    <property type="match status" value="1"/>
</dbReference>
<evidence type="ECO:0000256" key="8">
    <source>
        <dbReference type="ARBA" id="ARBA00023136"/>
    </source>
</evidence>
<dbReference type="SUPFAM" id="SSF63380">
    <property type="entry name" value="Riboflavin synthase domain-like"/>
    <property type="match status" value="1"/>
</dbReference>
<evidence type="ECO:0000313" key="15">
    <source>
        <dbReference type="Proteomes" id="UP001375240"/>
    </source>
</evidence>
<evidence type="ECO:0000256" key="7">
    <source>
        <dbReference type="ARBA" id="ARBA00023065"/>
    </source>
</evidence>
<feature type="transmembrane region" description="Helical" evidence="12">
    <location>
        <begin position="353"/>
        <end position="372"/>
    </location>
</feature>
<evidence type="ECO:0000256" key="6">
    <source>
        <dbReference type="ARBA" id="ARBA00022989"/>
    </source>
</evidence>
<evidence type="ECO:0000256" key="4">
    <source>
        <dbReference type="ARBA" id="ARBA00022475"/>
    </source>
</evidence>
<feature type="compositionally biased region" description="Basic residues" evidence="11">
    <location>
        <begin position="75"/>
        <end position="85"/>
    </location>
</feature>
<evidence type="ECO:0000259" key="13">
    <source>
        <dbReference type="PROSITE" id="PS51384"/>
    </source>
</evidence>
<keyword evidence="15" id="KW-1185">Reference proteome</keyword>
<feature type="domain" description="FAD-binding FR-type" evidence="13">
    <location>
        <begin position="394"/>
        <end position="519"/>
    </location>
</feature>
<dbReference type="PANTHER" id="PTHR32361">
    <property type="entry name" value="FERRIC/CUPRIC REDUCTASE TRANSMEMBRANE COMPONENT"/>
    <property type="match status" value="1"/>
</dbReference>
<dbReference type="InterPro" id="IPR013130">
    <property type="entry name" value="Fe3_Rdtase_TM_dom"/>
</dbReference>
<dbReference type="InterPro" id="IPR039261">
    <property type="entry name" value="FNR_nucleotide-bd"/>
</dbReference>
<keyword evidence="9" id="KW-0325">Glycoprotein</keyword>
<dbReference type="Proteomes" id="UP001375240">
    <property type="component" value="Unassembled WGS sequence"/>
</dbReference>
<evidence type="ECO:0000313" key="14">
    <source>
        <dbReference type="EMBL" id="KAK6344361.1"/>
    </source>
</evidence>
<evidence type="ECO:0000256" key="11">
    <source>
        <dbReference type="SAM" id="MobiDB-lite"/>
    </source>
</evidence>
<feature type="transmembrane region" description="Helical" evidence="12">
    <location>
        <begin position="209"/>
        <end position="228"/>
    </location>
</feature>
<accession>A0AAV9UT01</accession>
<proteinExistence type="predicted"/>
<dbReference type="GO" id="GO:0006826">
    <property type="term" value="P:iron ion transport"/>
    <property type="evidence" value="ECO:0007669"/>
    <property type="project" value="TreeGrafter"/>
</dbReference>
<feature type="transmembrane region" description="Helical" evidence="12">
    <location>
        <begin position="48"/>
        <end position="65"/>
    </location>
</feature>
<feature type="region of interest" description="Disordered" evidence="11">
    <location>
        <begin position="127"/>
        <end position="148"/>
    </location>
</feature>
<evidence type="ECO:0000256" key="10">
    <source>
        <dbReference type="ARBA" id="ARBA00048483"/>
    </source>
</evidence>
<dbReference type="SFLD" id="SFLDG01168">
    <property type="entry name" value="Ferric_reductase_subgroup_(FRE"/>
    <property type="match status" value="1"/>
</dbReference>
<keyword evidence="5 12" id="KW-0812">Transmembrane</keyword>
<dbReference type="PANTHER" id="PTHR32361:SF9">
    <property type="entry name" value="FERRIC REDUCTASE TRANSMEMBRANE COMPONENT 3-RELATED"/>
    <property type="match status" value="1"/>
</dbReference>
<evidence type="ECO:0000256" key="9">
    <source>
        <dbReference type="ARBA" id="ARBA00023180"/>
    </source>
</evidence>
<dbReference type="Gene3D" id="3.40.50.80">
    <property type="entry name" value="Nucleotide-binding domain of ferredoxin-NADP reductase (FNR) module"/>
    <property type="match status" value="2"/>
</dbReference>
<dbReference type="InterPro" id="IPR017927">
    <property type="entry name" value="FAD-bd_FR_type"/>
</dbReference>
<dbReference type="GO" id="GO:0005886">
    <property type="term" value="C:plasma membrane"/>
    <property type="evidence" value="ECO:0007669"/>
    <property type="project" value="UniProtKB-SubCell"/>
</dbReference>
<feature type="compositionally biased region" description="Low complexity" evidence="11">
    <location>
        <begin position="129"/>
        <end position="144"/>
    </location>
</feature>
<dbReference type="InterPro" id="IPR051410">
    <property type="entry name" value="Ferric/Cupric_Reductase"/>
</dbReference>
<feature type="transmembrane region" description="Helical" evidence="12">
    <location>
        <begin position="280"/>
        <end position="300"/>
    </location>
</feature>
<dbReference type="PROSITE" id="PS51384">
    <property type="entry name" value="FAD_FR"/>
    <property type="match status" value="1"/>
</dbReference>
<dbReference type="AlphaFoldDB" id="A0AAV9UT01"/>
<feature type="transmembrane region" description="Helical" evidence="12">
    <location>
        <begin position="320"/>
        <end position="341"/>
    </location>
</feature>
<dbReference type="Pfam" id="PF08022">
    <property type="entry name" value="FAD_binding_8"/>
    <property type="match status" value="1"/>
</dbReference>
<sequence>MWWPSSVFNTRPVLSDRVAGFVRQSSTDTSGGESVIIDALHLGRRLGIYYNVAVLLFPLGTYAVRRAAARVHAWRKVSKARRKEKKKEQVGDGQTGTHRNRYRNEHGQRDIADITNGQTAKVEGLIGESSVGGSSSGSSSSSSSELEVAINVGDNEPTPLLPSSSEEKVKAGLQIPRYTLLYRRLKGILTYQRADDHHGRHAPATGISITNTIYFFTTVFLCVYGIYISPLEGLTPNLKTFLLADRFGLLFAANQPLNYLLAAKTSPVRMLTGWSYERHLVFHMAVSATCFYLGIFHFFWMWRVHRIFFAPTGQSFLTLLLHPQIAAGLTAFVSFAFFCIVSHDDIRAKSYEFFLATHIIFSAVAMIALYFHHSAAKGYVVVSLAIWLIDRVIYRAFRKRVMADATISILDESTVKATVRNFRTRDNGVYSWRPGEHVFLTVPGYSRLQAHPFTILSPPAGYDLDPSSAQGGEKDMVLVIRQLKGFTEGLYGMADAAGPVKEMHAEVVVDGPYGSDHARHAIRDCRKAVFVAGGSGIAAVWPLMCEVVRRQMDRAAKGKMERISKRKVLLLWVVQHAHHIGWLEDLSRLEEARRVLVTTGVDVEVRTFVTKGPDGKRPDLREEIGKVVDGCIGGKTGVVVCGPDVMVRDVRNAGFEMLWEGKDVEIVAEKFSW</sequence>
<gene>
    <name evidence="14" type="ORF">TWF696_008000</name>
</gene>
<name>A0AAV9UT01_9PEZI</name>
<feature type="transmembrane region" description="Helical" evidence="12">
    <location>
        <begin position="240"/>
        <end position="260"/>
    </location>
</feature>
<dbReference type="EMBL" id="JAVHNQ010000006">
    <property type="protein sequence ID" value="KAK6344361.1"/>
    <property type="molecule type" value="Genomic_DNA"/>
</dbReference>
<dbReference type="InterPro" id="IPR013112">
    <property type="entry name" value="FAD-bd_8"/>
</dbReference>
<keyword evidence="7" id="KW-0406">Ion transport</keyword>
<protein>
    <recommendedName>
        <fullName evidence="2">ferric-chelate reductase (NADPH)</fullName>
        <ecNumber evidence="2">1.16.1.9</ecNumber>
    </recommendedName>
</protein>
<keyword evidence="4" id="KW-1003">Cell membrane</keyword>
<dbReference type="GO" id="GO:0052851">
    <property type="term" value="F:ferric-chelate reductase (NADPH) activity"/>
    <property type="evidence" value="ECO:0007669"/>
    <property type="project" value="UniProtKB-EC"/>
</dbReference>
<dbReference type="EC" id="1.16.1.9" evidence="2"/>
<evidence type="ECO:0000256" key="12">
    <source>
        <dbReference type="SAM" id="Phobius"/>
    </source>
</evidence>
<evidence type="ECO:0000256" key="1">
    <source>
        <dbReference type="ARBA" id="ARBA00004651"/>
    </source>
</evidence>
<evidence type="ECO:0000256" key="2">
    <source>
        <dbReference type="ARBA" id="ARBA00012668"/>
    </source>
</evidence>
<reference evidence="14 15" key="1">
    <citation type="submission" date="2019-10" db="EMBL/GenBank/DDBJ databases">
        <authorList>
            <person name="Palmer J.M."/>
        </authorList>
    </citation>
    <scope>NUCLEOTIDE SEQUENCE [LARGE SCALE GENOMIC DNA]</scope>
    <source>
        <strain evidence="14 15">TWF696</strain>
    </source>
</reference>
<keyword evidence="6 12" id="KW-1133">Transmembrane helix</keyword>
<dbReference type="GO" id="GO:0006879">
    <property type="term" value="P:intracellular iron ion homeostasis"/>
    <property type="evidence" value="ECO:0007669"/>
    <property type="project" value="TreeGrafter"/>
</dbReference>
<dbReference type="Pfam" id="PF01794">
    <property type="entry name" value="Ferric_reduct"/>
    <property type="match status" value="1"/>
</dbReference>
<evidence type="ECO:0000256" key="3">
    <source>
        <dbReference type="ARBA" id="ARBA00022448"/>
    </source>
</evidence>
<feature type="region of interest" description="Disordered" evidence="11">
    <location>
        <begin position="75"/>
        <end position="114"/>
    </location>
</feature>
<dbReference type="CDD" id="cd06186">
    <property type="entry name" value="NOX_Duox_like_FAD_NADP"/>
    <property type="match status" value="1"/>
</dbReference>
<feature type="compositionally biased region" description="Basic and acidic residues" evidence="11">
    <location>
        <begin position="102"/>
        <end position="112"/>
    </location>
</feature>
<evidence type="ECO:0000256" key="5">
    <source>
        <dbReference type="ARBA" id="ARBA00022692"/>
    </source>
</evidence>
<comment type="subcellular location">
    <subcellularLocation>
        <location evidence="1">Cell membrane</location>
        <topology evidence="1">Multi-pass membrane protein</topology>
    </subcellularLocation>
</comment>
<dbReference type="SUPFAM" id="SSF52343">
    <property type="entry name" value="Ferredoxin reductase-like, C-terminal NADP-linked domain"/>
    <property type="match status" value="1"/>
</dbReference>
<dbReference type="InterPro" id="IPR017938">
    <property type="entry name" value="Riboflavin_synthase-like_b-brl"/>
</dbReference>